<dbReference type="HOGENOM" id="CLU_023330_0_2_1"/>
<keyword evidence="1" id="KW-0646">Protease inhibitor</keyword>
<dbReference type="PANTHER" id="PTHR11461">
    <property type="entry name" value="SERINE PROTEASE INHIBITOR, SERPIN"/>
    <property type="match status" value="1"/>
</dbReference>
<evidence type="ECO:0000256" key="1">
    <source>
        <dbReference type="ARBA" id="ARBA00022690"/>
    </source>
</evidence>
<dbReference type="EMBL" id="JH431704">
    <property type="status" value="NOT_ANNOTATED_CDS"/>
    <property type="molecule type" value="Genomic_DNA"/>
</dbReference>
<evidence type="ECO:0000256" key="2">
    <source>
        <dbReference type="ARBA" id="ARBA00022900"/>
    </source>
</evidence>
<dbReference type="InterPro" id="IPR023795">
    <property type="entry name" value="Serpin_CS"/>
</dbReference>
<dbReference type="Pfam" id="PF00079">
    <property type="entry name" value="Serpin"/>
    <property type="match status" value="1"/>
</dbReference>
<sequence length="423" mass="47958">MVTISLLLGAVIGTVVYMSKSMSINGQCLTENDELRSPLSVEGLLNGSTDFGFNVFTRLAPNARHSESNMAFSPFSIWSALLMTYLGARGRTEDELNYLLGLKNASKADSGRAYKAVKYWYKLRSEHQINYTLNLANSLFLERTFPLRDCIETYFGSEISRVDFQRAPEAARAAINSWVEKETKNKIRDLFPPGMMGSSTLIAIVNAAYFKGKWQSQFKKENTRKEVFHVTPGRDVMIDMMHQTNLFYHGISADLDAQVLEMPFISEEVSMIFFLPLKDFLVDSVVRELSTERIRWLRHELRKSEVEVAIPKFRVENNFEMTQLLTQMGLRDLFIPSQSNLSGFSDDRRLAVSTVRHKAFLEVNEEGSEAAAATGILAWRSARPLSPTSFIANKPFIFMLHDNLSNVVLFLGVVNRPEITNDV</sequence>
<dbReference type="Proteomes" id="UP000014500">
    <property type="component" value="Unassembled WGS sequence"/>
</dbReference>
<dbReference type="GO" id="GO:0005615">
    <property type="term" value="C:extracellular space"/>
    <property type="evidence" value="ECO:0007669"/>
    <property type="project" value="InterPro"/>
</dbReference>
<dbReference type="InterPro" id="IPR042178">
    <property type="entry name" value="Serpin_sf_1"/>
</dbReference>
<dbReference type="eggNOG" id="KOG2392">
    <property type="taxonomic scope" value="Eukaryota"/>
</dbReference>
<protein>
    <recommendedName>
        <fullName evidence="5">Serpin domain-containing protein</fullName>
    </recommendedName>
</protein>
<dbReference type="PANTHER" id="PTHR11461:SF278">
    <property type="entry name" value="SERINE PROTEASE INHIBITOR 88EA"/>
    <property type="match status" value="1"/>
</dbReference>
<evidence type="ECO:0000313" key="7">
    <source>
        <dbReference type="Proteomes" id="UP000014500"/>
    </source>
</evidence>
<comment type="similarity">
    <text evidence="3">Belongs to the serpin family.</text>
</comment>
<evidence type="ECO:0000256" key="4">
    <source>
        <dbReference type="SAM" id="SignalP"/>
    </source>
</evidence>
<feature type="chain" id="PRO_5004580349" description="Serpin domain-containing protein" evidence="4">
    <location>
        <begin position="22"/>
        <end position="423"/>
    </location>
</feature>
<dbReference type="OMA" id="TEMCMAN"/>
<dbReference type="Gene3D" id="3.30.497.10">
    <property type="entry name" value="Antithrombin, subunit I, domain 2"/>
    <property type="match status" value="1"/>
</dbReference>
<dbReference type="PROSITE" id="PS00284">
    <property type="entry name" value="SERPIN"/>
    <property type="match status" value="1"/>
</dbReference>
<dbReference type="InterPro" id="IPR036186">
    <property type="entry name" value="Serpin_sf"/>
</dbReference>
<dbReference type="InterPro" id="IPR023796">
    <property type="entry name" value="Serpin_dom"/>
</dbReference>
<dbReference type="SMART" id="SM00093">
    <property type="entry name" value="SERPIN"/>
    <property type="match status" value="1"/>
</dbReference>
<name>T1JHQ7_STRMM</name>
<organism evidence="6 7">
    <name type="scientific">Strigamia maritima</name>
    <name type="common">European centipede</name>
    <name type="synonym">Geophilus maritimus</name>
    <dbReference type="NCBI Taxonomy" id="126957"/>
    <lineage>
        <taxon>Eukaryota</taxon>
        <taxon>Metazoa</taxon>
        <taxon>Ecdysozoa</taxon>
        <taxon>Arthropoda</taxon>
        <taxon>Myriapoda</taxon>
        <taxon>Chilopoda</taxon>
        <taxon>Pleurostigmophora</taxon>
        <taxon>Geophilomorpha</taxon>
        <taxon>Linotaeniidae</taxon>
        <taxon>Strigamia</taxon>
    </lineage>
</organism>
<keyword evidence="2" id="KW-0722">Serine protease inhibitor</keyword>
<dbReference type="Gene3D" id="2.30.39.10">
    <property type="entry name" value="Alpha-1-antitrypsin, domain 1"/>
    <property type="match status" value="1"/>
</dbReference>
<dbReference type="InterPro" id="IPR042185">
    <property type="entry name" value="Serpin_sf_2"/>
</dbReference>
<dbReference type="SUPFAM" id="SSF56574">
    <property type="entry name" value="Serpins"/>
    <property type="match status" value="1"/>
</dbReference>
<keyword evidence="7" id="KW-1185">Reference proteome</keyword>
<dbReference type="CDD" id="cd19594">
    <property type="entry name" value="serpin_crustaceans_chelicerates_insects"/>
    <property type="match status" value="1"/>
</dbReference>
<dbReference type="GO" id="GO:0004867">
    <property type="term" value="F:serine-type endopeptidase inhibitor activity"/>
    <property type="evidence" value="ECO:0007669"/>
    <property type="project" value="UniProtKB-KW"/>
</dbReference>
<keyword evidence="4" id="KW-0732">Signal</keyword>
<proteinExistence type="inferred from homology"/>
<feature type="domain" description="Serpin" evidence="5">
    <location>
        <begin position="53"/>
        <end position="417"/>
    </location>
</feature>
<dbReference type="EnsemblMetazoa" id="SMAR013388-RA">
    <property type="protein sequence ID" value="SMAR013388-PA"/>
    <property type="gene ID" value="SMAR013388"/>
</dbReference>
<dbReference type="InterPro" id="IPR000215">
    <property type="entry name" value="Serpin_fam"/>
</dbReference>
<evidence type="ECO:0000259" key="5">
    <source>
        <dbReference type="SMART" id="SM00093"/>
    </source>
</evidence>
<feature type="signal peptide" evidence="4">
    <location>
        <begin position="1"/>
        <end position="21"/>
    </location>
</feature>
<dbReference type="STRING" id="126957.T1JHQ7"/>
<dbReference type="PhylomeDB" id="T1JHQ7"/>
<evidence type="ECO:0000256" key="3">
    <source>
        <dbReference type="RuleBase" id="RU000411"/>
    </source>
</evidence>
<reference evidence="7" key="1">
    <citation type="submission" date="2011-05" db="EMBL/GenBank/DDBJ databases">
        <authorList>
            <person name="Richards S.R."/>
            <person name="Qu J."/>
            <person name="Jiang H."/>
            <person name="Jhangiani S.N."/>
            <person name="Agravi P."/>
            <person name="Goodspeed R."/>
            <person name="Gross S."/>
            <person name="Mandapat C."/>
            <person name="Jackson L."/>
            <person name="Mathew T."/>
            <person name="Pu L."/>
            <person name="Thornton R."/>
            <person name="Saada N."/>
            <person name="Wilczek-Boney K.B."/>
            <person name="Lee S."/>
            <person name="Kovar C."/>
            <person name="Wu Y."/>
            <person name="Scherer S.E."/>
            <person name="Worley K.C."/>
            <person name="Muzny D.M."/>
            <person name="Gibbs R."/>
        </authorList>
    </citation>
    <scope>NUCLEOTIDE SEQUENCE</scope>
    <source>
        <strain evidence="7">Brora</strain>
    </source>
</reference>
<evidence type="ECO:0000313" key="6">
    <source>
        <dbReference type="EnsemblMetazoa" id="SMAR013388-PA"/>
    </source>
</evidence>
<dbReference type="AlphaFoldDB" id="T1JHQ7"/>
<reference evidence="6" key="2">
    <citation type="submission" date="2015-02" db="UniProtKB">
        <authorList>
            <consortium name="EnsemblMetazoa"/>
        </authorList>
    </citation>
    <scope>IDENTIFICATION</scope>
</reference>
<accession>T1JHQ7</accession>